<reference evidence="1" key="1">
    <citation type="submission" date="2015-12" db="EMBL/GenBank/DDBJ databases">
        <title>Update maize B73 reference genome by single molecule sequencing technologies.</title>
        <authorList>
            <consortium name="Maize Genome Sequencing Project"/>
            <person name="Ware D."/>
        </authorList>
    </citation>
    <scope>NUCLEOTIDE SEQUENCE</scope>
    <source>
        <tissue evidence="1">Seedling</tissue>
    </source>
</reference>
<accession>A0A1D6P0V6</accession>
<proteinExistence type="predicted"/>
<organism evidence="1">
    <name type="scientific">Zea mays</name>
    <name type="common">Maize</name>
    <dbReference type="NCBI Taxonomy" id="4577"/>
    <lineage>
        <taxon>Eukaryota</taxon>
        <taxon>Viridiplantae</taxon>
        <taxon>Streptophyta</taxon>
        <taxon>Embryophyta</taxon>
        <taxon>Tracheophyta</taxon>
        <taxon>Spermatophyta</taxon>
        <taxon>Magnoliopsida</taxon>
        <taxon>Liliopsida</taxon>
        <taxon>Poales</taxon>
        <taxon>Poaceae</taxon>
        <taxon>PACMAD clade</taxon>
        <taxon>Panicoideae</taxon>
        <taxon>Andropogonodae</taxon>
        <taxon>Andropogoneae</taxon>
        <taxon>Tripsacinae</taxon>
        <taxon>Zea</taxon>
    </lineage>
</organism>
<dbReference type="AlphaFoldDB" id="A0A1D6P0V6"/>
<dbReference type="EMBL" id="CM000785">
    <property type="protein sequence ID" value="AQL03713.1"/>
    <property type="molecule type" value="Genomic_DNA"/>
</dbReference>
<evidence type="ECO:0000313" key="1">
    <source>
        <dbReference type="EMBL" id="AQL03713.1"/>
    </source>
</evidence>
<dbReference type="InParanoid" id="A0A1D6P0V6"/>
<protein>
    <submittedName>
        <fullName evidence="1">Uncharacterized protein</fullName>
    </submittedName>
</protein>
<name>A0A1D6P0V6_MAIZE</name>
<gene>
    <name evidence="1" type="ORF">ZEAMMB73_Zm00001d046092</name>
</gene>
<sequence length="155" mass="17034">MQQENFSDAEVSVKQIPMMASSQGGAICKFAAYFGEVLARRMYRFRPPSDCSLLDAAFDFAFHAHFYESCPTLNSSTSPRTRPSSRLSVADAASIKQGMQCRLFSKPSLSALIEAAVGTNEEARESNPEANELELSRVSEMQLILADPSQCILLN</sequence>
<dbReference type="STRING" id="4577.A0A1D6P0V6"/>